<evidence type="ECO:0000256" key="1">
    <source>
        <dbReference type="ARBA" id="ARBA00004377"/>
    </source>
</evidence>
<dbReference type="InterPro" id="IPR045584">
    <property type="entry name" value="Pilin-like"/>
</dbReference>
<evidence type="ECO:0000313" key="15">
    <source>
        <dbReference type="Proteomes" id="UP000245839"/>
    </source>
</evidence>
<evidence type="ECO:0000256" key="9">
    <source>
        <dbReference type="ARBA" id="ARBA00025772"/>
    </source>
</evidence>
<feature type="domain" description="General secretion pathway GspH" evidence="12">
    <location>
        <begin position="46"/>
        <end position="143"/>
    </location>
</feature>
<organism evidence="14 16">
    <name type="scientific">Jannaschia seohaensis</name>
    <dbReference type="NCBI Taxonomy" id="475081"/>
    <lineage>
        <taxon>Bacteria</taxon>
        <taxon>Pseudomonadati</taxon>
        <taxon>Pseudomonadota</taxon>
        <taxon>Alphaproteobacteria</taxon>
        <taxon>Rhodobacterales</taxon>
        <taxon>Roseobacteraceae</taxon>
        <taxon>Jannaschia</taxon>
    </lineage>
</organism>
<evidence type="ECO:0000313" key="14">
    <source>
        <dbReference type="EMBL" id="SSA49476.1"/>
    </source>
</evidence>
<reference evidence="14 16" key="1">
    <citation type="submission" date="2016-10" db="EMBL/GenBank/DDBJ databases">
        <authorList>
            <person name="Cai Z."/>
        </authorList>
    </citation>
    <scope>NUCLEOTIDE SEQUENCE [LARGE SCALE GENOMIC DNA]</scope>
    <source>
        <strain evidence="14 16">DSM 25227</strain>
    </source>
</reference>
<evidence type="ECO:0000259" key="12">
    <source>
        <dbReference type="Pfam" id="PF12019"/>
    </source>
</evidence>
<keyword evidence="15" id="KW-1185">Reference proteome</keyword>
<comment type="similarity">
    <text evidence="9">Belongs to the GSP H family.</text>
</comment>
<dbReference type="InterPro" id="IPR022346">
    <property type="entry name" value="T2SS_GspH"/>
</dbReference>
<evidence type="ECO:0000256" key="6">
    <source>
        <dbReference type="ARBA" id="ARBA00022692"/>
    </source>
</evidence>
<comment type="subcellular location">
    <subcellularLocation>
        <location evidence="1">Cell inner membrane</location>
        <topology evidence="1">Single-pass membrane protein</topology>
    </subcellularLocation>
</comment>
<dbReference type="GO" id="GO:0015627">
    <property type="term" value="C:type II protein secretion system complex"/>
    <property type="evidence" value="ECO:0007669"/>
    <property type="project" value="InterPro"/>
</dbReference>
<sequence>MGGGVTGREAGFSLIELVVVVAVLSVVAVGAGLAVGRGSDGATADAQRFARLVEVARASAVIGRQPEGLFVTATELRRAAWVDGAWQPSERGLRWRDDVLLRLETPRPGPAVPHLVFLPDGSGTAFEIAFAPQPTGRRARCRGDGAGPMRCDAG</sequence>
<dbReference type="EMBL" id="QGDJ01000010">
    <property type="protein sequence ID" value="PWJ15792.1"/>
    <property type="molecule type" value="Genomic_DNA"/>
</dbReference>
<dbReference type="Proteomes" id="UP000251571">
    <property type="component" value="Unassembled WGS sequence"/>
</dbReference>
<keyword evidence="4" id="KW-0488">Methylation</keyword>
<dbReference type="SUPFAM" id="SSF54523">
    <property type="entry name" value="Pili subunits"/>
    <property type="match status" value="1"/>
</dbReference>
<gene>
    <name evidence="13" type="ORF">BCF38_11012</name>
    <name evidence="14" type="ORF">SAMN05421539_11012</name>
</gene>
<evidence type="ECO:0000256" key="4">
    <source>
        <dbReference type="ARBA" id="ARBA00022481"/>
    </source>
</evidence>
<dbReference type="Pfam" id="PF12019">
    <property type="entry name" value="GspH"/>
    <property type="match status" value="1"/>
</dbReference>
<feature type="transmembrane region" description="Helical" evidence="11">
    <location>
        <begin position="12"/>
        <end position="35"/>
    </location>
</feature>
<dbReference type="RefSeq" id="WP_109565590.1">
    <property type="nucleotide sequence ID" value="NZ_QGDJ01000010.1"/>
</dbReference>
<dbReference type="GO" id="GO:0015628">
    <property type="term" value="P:protein secretion by the type II secretion system"/>
    <property type="evidence" value="ECO:0007669"/>
    <property type="project" value="InterPro"/>
</dbReference>
<dbReference type="PROSITE" id="PS00409">
    <property type="entry name" value="PROKAR_NTER_METHYL"/>
    <property type="match status" value="1"/>
</dbReference>
<keyword evidence="7 11" id="KW-1133">Transmembrane helix</keyword>
<dbReference type="NCBIfam" id="TIGR02532">
    <property type="entry name" value="IV_pilin_GFxxxE"/>
    <property type="match status" value="1"/>
</dbReference>
<dbReference type="GO" id="GO:0005886">
    <property type="term" value="C:plasma membrane"/>
    <property type="evidence" value="ECO:0007669"/>
    <property type="project" value="UniProtKB-SubCell"/>
</dbReference>
<evidence type="ECO:0000256" key="7">
    <source>
        <dbReference type="ARBA" id="ARBA00022989"/>
    </source>
</evidence>
<reference evidence="13 15" key="2">
    <citation type="submission" date="2018-03" db="EMBL/GenBank/DDBJ databases">
        <title>Genomic Encyclopedia of Archaeal and Bacterial Type Strains, Phase II (KMG-II): from individual species to whole genera.</title>
        <authorList>
            <person name="Goeker M."/>
        </authorList>
    </citation>
    <scope>NUCLEOTIDE SEQUENCE [LARGE SCALE GENOMIC DNA]</scope>
    <source>
        <strain evidence="13 15">DSM 25227</strain>
    </source>
</reference>
<dbReference type="Pfam" id="PF07963">
    <property type="entry name" value="N_methyl"/>
    <property type="match status" value="1"/>
</dbReference>
<keyword evidence="6 11" id="KW-0812">Transmembrane</keyword>
<evidence type="ECO:0000256" key="8">
    <source>
        <dbReference type="ARBA" id="ARBA00023136"/>
    </source>
</evidence>
<protein>
    <recommendedName>
        <fullName evidence="2">Type II secretion system protein H</fullName>
    </recommendedName>
    <alternativeName>
        <fullName evidence="10">General secretion pathway protein H</fullName>
    </alternativeName>
</protein>
<dbReference type="EMBL" id="UETC01000010">
    <property type="protein sequence ID" value="SSA49476.1"/>
    <property type="molecule type" value="Genomic_DNA"/>
</dbReference>
<keyword evidence="5" id="KW-0997">Cell inner membrane</keyword>
<dbReference type="Gene3D" id="3.55.40.10">
    <property type="entry name" value="minor pseudopilin epsh domain"/>
    <property type="match status" value="1"/>
</dbReference>
<evidence type="ECO:0000256" key="2">
    <source>
        <dbReference type="ARBA" id="ARBA00021549"/>
    </source>
</evidence>
<accession>A0A2Y9AZA1</accession>
<evidence type="ECO:0000313" key="16">
    <source>
        <dbReference type="Proteomes" id="UP000251571"/>
    </source>
</evidence>
<keyword evidence="8 11" id="KW-0472">Membrane</keyword>
<evidence type="ECO:0000256" key="10">
    <source>
        <dbReference type="ARBA" id="ARBA00030775"/>
    </source>
</evidence>
<evidence type="ECO:0000256" key="11">
    <source>
        <dbReference type="SAM" id="Phobius"/>
    </source>
</evidence>
<proteinExistence type="inferred from homology"/>
<dbReference type="Proteomes" id="UP000245839">
    <property type="component" value="Unassembled WGS sequence"/>
</dbReference>
<keyword evidence="3" id="KW-1003">Cell membrane</keyword>
<evidence type="ECO:0000256" key="5">
    <source>
        <dbReference type="ARBA" id="ARBA00022519"/>
    </source>
</evidence>
<evidence type="ECO:0000313" key="13">
    <source>
        <dbReference type="EMBL" id="PWJ15792.1"/>
    </source>
</evidence>
<dbReference type="OrthoDB" id="7724270at2"/>
<dbReference type="InterPro" id="IPR012902">
    <property type="entry name" value="N_methyl_site"/>
</dbReference>
<evidence type="ECO:0000256" key="3">
    <source>
        <dbReference type="ARBA" id="ARBA00022475"/>
    </source>
</evidence>
<dbReference type="AlphaFoldDB" id="A0A2Y9AZA1"/>
<name>A0A2Y9AZA1_9RHOB</name>